<dbReference type="SUPFAM" id="SSF81301">
    <property type="entry name" value="Nucleotidyltransferase"/>
    <property type="match status" value="1"/>
</dbReference>
<reference evidence="2" key="1">
    <citation type="submission" date="2020-11" db="EMBL/GenBank/DDBJ databases">
        <title>Enhanced detection system for hospital associated transmission using whole genome sequencing surveillance.</title>
        <authorList>
            <person name="Harrison L.H."/>
            <person name="Van Tyne D."/>
            <person name="Marsh J.W."/>
            <person name="Griffith M.P."/>
            <person name="Snyder D.J."/>
            <person name="Cooper V.S."/>
            <person name="Mustapha M."/>
        </authorList>
    </citation>
    <scope>NUCLEOTIDE SEQUENCE</scope>
    <source>
        <strain evidence="2">STEN00091</strain>
    </source>
</reference>
<protein>
    <submittedName>
        <fullName evidence="2">GrpB family protein</fullName>
    </submittedName>
</protein>
<proteinExistence type="predicted"/>
<dbReference type="PANTHER" id="PTHR34822:SF1">
    <property type="entry name" value="GRPB FAMILY PROTEIN"/>
    <property type="match status" value="1"/>
</dbReference>
<evidence type="ECO:0000256" key="1">
    <source>
        <dbReference type="SAM" id="MobiDB-lite"/>
    </source>
</evidence>
<dbReference type="Pfam" id="PF04229">
    <property type="entry name" value="GrpB"/>
    <property type="match status" value="1"/>
</dbReference>
<dbReference type="EMBL" id="JADUNP010000016">
    <property type="protein sequence ID" value="MBH1652506.1"/>
    <property type="molecule type" value="Genomic_DNA"/>
</dbReference>
<dbReference type="AlphaFoldDB" id="A0AA89WNM3"/>
<gene>
    <name evidence="2" type="ORF">I5U67_10025</name>
</gene>
<evidence type="ECO:0000313" key="3">
    <source>
        <dbReference type="Proteomes" id="UP000625930"/>
    </source>
</evidence>
<feature type="region of interest" description="Disordered" evidence="1">
    <location>
        <begin position="1"/>
        <end position="24"/>
    </location>
</feature>
<comment type="caution">
    <text evidence="2">The sequence shown here is derived from an EMBL/GenBank/DDBJ whole genome shotgun (WGS) entry which is preliminary data.</text>
</comment>
<evidence type="ECO:0000313" key="2">
    <source>
        <dbReference type="EMBL" id="MBH1652506.1"/>
    </source>
</evidence>
<name>A0AA89WNM3_STEMA</name>
<sequence length="201" mass="22593">MVGMSDIPRDPPAITTFADGDPDENPWVLGAPQPETLQVVLWSTLWADQFEQLRTQLQATLGNTALGIEHVGSTAVPGLPAKPVLDIDLLVADPADEATWLPPLQALGYVLTIREPSWYQHRMLRLDVPRVNLHVFAPGCAEHLRHCLFRDWLRSHEDDRRRYAQAKQAALQGNADVQAYNRSKQEVVRGIYARLFAARGW</sequence>
<dbReference type="PANTHER" id="PTHR34822">
    <property type="entry name" value="GRPB DOMAIN PROTEIN (AFU_ORTHOLOGUE AFUA_1G01530)"/>
    <property type="match status" value="1"/>
</dbReference>
<dbReference type="InterPro" id="IPR007344">
    <property type="entry name" value="GrpB/CoaE"/>
</dbReference>
<organism evidence="2 3">
    <name type="scientific">Stenotrophomonas maltophilia</name>
    <name type="common">Pseudomonas maltophilia</name>
    <name type="synonym">Xanthomonas maltophilia</name>
    <dbReference type="NCBI Taxonomy" id="40324"/>
    <lineage>
        <taxon>Bacteria</taxon>
        <taxon>Pseudomonadati</taxon>
        <taxon>Pseudomonadota</taxon>
        <taxon>Gammaproteobacteria</taxon>
        <taxon>Lysobacterales</taxon>
        <taxon>Lysobacteraceae</taxon>
        <taxon>Stenotrophomonas</taxon>
        <taxon>Stenotrophomonas maltophilia group</taxon>
    </lineage>
</organism>
<dbReference type="Gene3D" id="3.30.460.10">
    <property type="entry name" value="Beta Polymerase, domain 2"/>
    <property type="match status" value="1"/>
</dbReference>
<dbReference type="Proteomes" id="UP000625930">
    <property type="component" value="Unassembled WGS sequence"/>
</dbReference>
<accession>A0AA89WNM3</accession>
<dbReference type="InterPro" id="IPR043519">
    <property type="entry name" value="NT_sf"/>
</dbReference>